<organism evidence="7 8">
    <name type="scientific">Clostridium estertheticum subsp. estertheticum</name>
    <dbReference type="NCBI Taxonomy" id="1552"/>
    <lineage>
        <taxon>Bacteria</taxon>
        <taxon>Bacillati</taxon>
        <taxon>Bacillota</taxon>
        <taxon>Clostridia</taxon>
        <taxon>Eubacteriales</taxon>
        <taxon>Clostridiaceae</taxon>
        <taxon>Clostridium</taxon>
    </lineage>
</organism>
<dbReference type="RefSeq" id="WP_071611895.1">
    <property type="nucleotide sequence ID" value="NZ_CP015756.1"/>
</dbReference>
<dbReference type="InterPro" id="IPR003660">
    <property type="entry name" value="HAMP_dom"/>
</dbReference>
<gene>
    <name evidence="7" type="ORF">A7L45_05730</name>
</gene>
<feature type="transmembrane region" description="Helical" evidence="4">
    <location>
        <begin position="192"/>
        <end position="214"/>
    </location>
</feature>
<dbReference type="KEGG" id="ceu:A7L45_05730"/>
<dbReference type="GO" id="GO:0016020">
    <property type="term" value="C:membrane"/>
    <property type="evidence" value="ECO:0007669"/>
    <property type="project" value="InterPro"/>
</dbReference>
<dbReference type="OrthoDB" id="1887545at2"/>
<dbReference type="PROSITE" id="PS50885">
    <property type="entry name" value="HAMP"/>
    <property type="match status" value="1"/>
</dbReference>
<evidence type="ECO:0000313" key="8">
    <source>
        <dbReference type="Proteomes" id="UP000182569"/>
    </source>
</evidence>
<protein>
    <recommendedName>
        <fullName evidence="9">Methyl-accepting chemotaxis protein</fullName>
    </recommendedName>
</protein>
<keyword evidence="1 3" id="KW-0807">Transducer</keyword>
<dbReference type="EMBL" id="CP015756">
    <property type="protein sequence ID" value="APC39602.1"/>
    <property type="molecule type" value="Genomic_DNA"/>
</dbReference>
<dbReference type="Pfam" id="PF00672">
    <property type="entry name" value="HAMP"/>
    <property type="match status" value="1"/>
</dbReference>
<dbReference type="SUPFAM" id="SSF58104">
    <property type="entry name" value="Methyl-accepting chemotaxis protein (MCP) signaling domain"/>
    <property type="match status" value="1"/>
</dbReference>
<dbReference type="Proteomes" id="UP000182569">
    <property type="component" value="Chromosome"/>
</dbReference>
<dbReference type="Pfam" id="PF12729">
    <property type="entry name" value="4HB_MCP_1"/>
    <property type="match status" value="1"/>
</dbReference>
<reference evidence="8" key="1">
    <citation type="journal article" date="2016" name="Front. Microbiol.">
        <title>Complete Genome Sequence of Clostridium estertheticum DSM 8809, a Microbe Identified in Spoiled Vacuum Packed Beef.</title>
        <authorList>
            <person name="Yu Z."/>
            <person name="Gunn L."/>
            <person name="Brennan E."/>
            <person name="Reid R."/>
            <person name="Wall P.G."/>
            <person name="Gaora O.P."/>
            <person name="Hurley D."/>
            <person name="Bolton D."/>
            <person name="Fanning S."/>
        </authorList>
    </citation>
    <scope>NUCLEOTIDE SEQUENCE [LARGE SCALE GENOMIC DNA]</scope>
    <source>
        <strain evidence="8">DSM 8809</strain>
    </source>
</reference>
<evidence type="ECO:0000259" key="6">
    <source>
        <dbReference type="PROSITE" id="PS50885"/>
    </source>
</evidence>
<evidence type="ECO:0000313" key="7">
    <source>
        <dbReference type="EMBL" id="APC39602.1"/>
    </source>
</evidence>
<dbReference type="Gene3D" id="1.10.287.950">
    <property type="entry name" value="Methyl-accepting chemotaxis protein"/>
    <property type="match status" value="1"/>
</dbReference>
<dbReference type="CDD" id="cd06225">
    <property type="entry name" value="HAMP"/>
    <property type="match status" value="1"/>
</dbReference>
<dbReference type="InterPro" id="IPR004089">
    <property type="entry name" value="MCPsignal_dom"/>
</dbReference>
<keyword evidence="4" id="KW-0472">Membrane</keyword>
<dbReference type="PANTHER" id="PTHR32089">
    <property type="entry name" value="METHYL-ACCEPTING CHEMOTAXIS PROTEIN MCPB"/>
    <property type="match status" value="1"/>
</dbReference>
<dbReference type="InterPro" id="IPR024478">
    <property type="entry name" value="HlyB_4HB_MCP"/>
</dbReference>
<dbReference type="AlphaFoldDB" id="A0A1J0GE15"/>
<dbReference type="STRING" id="1552.A7L45_05730"/>
<dbReference type="Pfam" id="PF00015">
    <property type="entry name" value="MCPsignal"/>
    <property type="match status" value="1"/>
</dbReference>
<dbReference type="SMART" id="SM00304">
    <property type="entry name" value="HAMP"/>
    <property type="match status" value="1"/>
</dbReference>
<evidence type="ECO:0000256" key="2">
    <source>
        <dbReference type="ARBA" id="ARBA00029447"/>
    </source>
</evidence>
<comment type="similarity">
    <text evidence="2">Belongs to the methyl-accepting chemotaxis (MCP) protein family.</text>
</comment>
<feature type="domain" description="Methyl-accepting transducer" evidence="5">
    <location>
        <begin position="269"/>
        <end position="541"/>
    </location>
</feature>
<keyword evidence="4" id="KW-1133">Transmembrane helix</keyword>
<evidence type="ECO:0000256" key="4">
    <source>
        <dbReference type="SAM" id="Phobius"/>
    </source>
</evidence>
<evidence type="ECO:0000256" key="1">
    <source>
        <dbReference type="ARBA" id="ARBA00023224"/>
    </source>
</evidence>
<evidence type="ECO:0000259" key="5">
    <source>
        <dbReference type="PROSITE" id="PS50111"/>
    </source>
</evidence>
<keyword evidence="4" id="KW-0812">Transmembrane</keyword>
<accession>A0A1J0GE15</accession>
<dbReference type="PROSITE" id="PS50111">
    <property type="entry name" value="CHEMOTAXIS_TRANSDUC_2"/>
    <property type="match status" value="1"/>
</dbReference>
<dbReference type="PANTHER" id="PTHR32089:SF112">
    <property type="entry name" value="LYSOZYME-LIKE PROTEIN-RELATED"/>
    <property type="match status" value="1"/>
</dbReference>
<evidence type="ECO:0000256" key="3">
    <source>
        <dbReference type="PROSITE-ProRule" id="PRU00284"/>
    </source>
</evidence>
<feature type="domain" description="HAMP" evidence="6">
    <location>
        <begin position="212"/>
        <end position="264"/>
    </location>
</feature>
<name>A0A1J0GE15_9CLOT</name>
<dbReference type="SMART" id="SM00283">
    <property type="entry name" value="MA"/>
    <property type="match status" value="1"/>
</dbReference>
<keyword evidence="8" id="KW-1185">Reference proteome</keyword>
<evidence type="ECO:0008006" key="9">
    <source>
        <dbReference type="Google" id="ProtNLM"/>
    </source>
</evidence>
<sequence length="570" mass="61990">MKFFNDLKMIQKLVSAFLLVAVFLGLVGFIGTYNMKNINTNVKDIYNNDLVGIKDLISIKANLLQVKSDTLLILDQKNKNDIQTHKDDVTNMKNVTIILIAEYKETVNTDLEKTQFAEFEKLMIQYRIARDELIEKAVLGDYKKAYELLPAADKIRDDMLMSLDKELKLNVATSKVDYDKSQSSYKSASVQINIVIAIGLLVAIVLGLIIGIAISKRLKKVLVVAQALGENDLSKTVDIESNDEIGILSKALNKSVVNLKILVSEISESATDISATSEELSATTEEISAKMDLVNESVRQVSIGAEQLSATTQEVNATTESIAENVAGVTLRANNGTKIASDIGIKAEKIMKNAEDSNINAKKLGEEKQEKILKAIEEGKVVSEVKIMADEIENIASQTNLLALNAAIEAARAGEQGKGFAVVADEVRKLAEDSSAAVQKIQEVTLRVEAAFQNLSSNAQEVLNYLIITVTPDYISFVDTGKQYGTDAAIFNELSSDIGTSMDTVNETVSEIKKAIENVSSTAEESVASTEEILASVNESVMAISEITKASQGQAVLAEKLNGMVQKFKL</sequence>
<proteinExistence type="inferred from homology"/>
<dbReference type="GO" id="GO:0007165">
    <property type="term" value="P:signal transduction"/>
    <property type="evidence" value="ECO:0007669"/>
    <property type="project" value="UniProtKB-KW"/>
</dbReference>